<gene>
    <name evidence="1" type="ORF">B0J12DRAFT_705389</name>
</gene>
<evidence type="ECO:0000313" key="2">
    <source>
        <dbReference type="Proteomes" id="UP000774617"/>
    </source>
</evidence>
<accession>A0ABQ8FSN5</accession>
<organism evidence="1 2">
    <name type="scientific">Macrophomina phaseolina</name>
    <dbReference type="NCBI Taxonomy" id="35725"/>
    <lineage>
        <taxon>Eukaryota</taxon>
        <taxon>Fungi</taxon>
        <taxon>Dikarya</taxon>
        <taxon>Ascomycota</taxon>
        <taxon>Pezizomycotina</taxon>
        <taxon>Dothideomycetes</taxon>
        <taxon>Dothideomycetes incertae sedis</taxon>
        <taxon>Botryosphaeriales</taxon>
        <taxon>Botryosphaeriaceae</taxon>
        <taxon>Macrophomina</taxon>
    </lineage>
</organism>
<comment type="caution">
    <text evidence="1">The sequence shown here is derived from an EMBL/GenBank/DDBJ whole genome shotgun (WGS) entry which is preliminary data.</text>
</comment>
<sequence length="250" mass="28127">MAASLMSQYEIRNSIRSNLEPIDYRNFLQALQSGTTPGIEATDTLVSLNILNFLFRNTIFRKIWERQFNCSFLLYGHDLETLRDYLEGKLEALTGPLSIALAMVFGEESHFIRAVFNFLVLKDLPDIYEEVRKSIRDYVSMYTADGKIPRGSVVLLHLQLQVVSDSGKKIFQQGENGVGARRIVNKERREFVPCLTMCGHATRPTAVATAEYDVLVSPDDVCAALGLAGVPSWHSMPRCCLCEEDGRNLL</sequence>
<keyword evidence="2" id="KW-1185">Reference proteome</keyword>
<dbReference type="EMBL" id="JAGTJR010000065">
    <property type="protein sequence ID" value="KAH7021673.1"/>
    <property type="molecule type" value="Genomic_DNA"/>
</dbReference>
<evidence type="ECO:0000313" key="1">
    <source>
        <dbReference type="EMBL" id="KAH7021673.1"/>
    </source>
</evidence>
<dbReference type="Proteomes" id="UP000774617">
    <property type="component" value="Unassembled WGS sequence"/>
</dbReference>
<protein>
    <recommendedName>
        <fullName evidence="3">Cytochrome P450</fullName>
    </recommendedName>
</protein>
<proteinExistence type="predicted"/>
<reference evidence="1 2" key="1">
    <citation type="journal article" date="2021" name="Nat. Commun.">
        <title>Genetic determinants of endophytism in the Arabidopsis root mycobiome.</title>
        <authorList>
            <person name="Mesny F."/>
            <person name="Miyauchi S."/>
            <person name="Thiergart T."/>
            <person name="Pickel B."/>
            <person name="Atanasova L."/>
            <person name="Karlsson M."/>
            <person name="Huettel B."/>
            <person name="Barry K.W."/>
            <person name="Haridas S."/>
            <person name="Chen C."/>
            <person name="Bauer D."/>
            <person name="Andreopoulos W."/>
            <person name="Pangilinan J."/>
            <person name="LaButti K."/>
            <person name="Riley R."/>
            <person name="Lipzen A."/>
            <person name="Clum A."/>
            <person name="Drula E."/>
            <person name="Henrissat B."/>
            <person name="Kohler A."/>
            <person name="Grigoriev I.V."/>
            <person name="Martin F.M."/>
            <person name="Hacquard S."/>
        </authorList>
    </citation>
    <scope>NUCLEOTIDE SEQUENCE [LARGE SCALE GENOMIC DNA]</scope>
    <source>
        <strain evidence="1 2">MPI-SDFR-AT-0080</strain>
    </source>
</reference>
<evidence type="ECO:0008006" key="3">
    <source>
        <dbReference type="Google" id="ProtNLM"/>
    </source>
</evidence>
<name>A0ABQ8FSN5_9PEZI</name>